<dbReference type="Proteomes" id="UP000053748">
    <property type="component" value="Unassembled WGS sequence"/>
</dbReference>
<dbReference type="AlphaFoldDB" id="A0A2J9UZB9"/>
<sequence>MLIRGGLFLTFSVYMGAVTPDSSSTLEWARSLSHGSRSALIPFLLGAAAVLAAFVHPNHIVCLCSWGFTHLPPTCNSK</sequence>
<reference evidence="1" key="1">
    <citation type="submission" date="2017-12" db="EMBL/GenBank/DDBJ databases">
        <title>FDA dAtabase for Regulatory Grade micrObial Sequences (FDA-ARGOS): Supporting development and validation of Infectious Disease Dx tests.</title>
        <authorList>
            <person name="Hoffmann M."/>
            <person name="Allard M."/>
            <person name="Evans P."/>
            <person name="Brown E."/>
            <person name="Tallon L.J."/>
            <person name="Sadzewicz L."/>
            <person name="Sengamalay N."/>
            <person name="Ott S."/>
            <person name="Godinez A."/>
            <person name="Nagaraj S."/>
            <person name="Vavikolanu K."/>
            <person name="Aluvathingal J."/>
            <person name="Nadendla S."/>
            <person name="Hobson J."/>
            <person name="Sichtig H."/>
        </authorList>
    </citation>
    <scope>NUCLEOTIDE SEQUENCE [LARGE SCALE GENOMIC DNA]</scope>
    <source>
        <strain evidence="1">FDAARGOS_113</strain>
    </source>
</reference>
<protein>
    <submittedName>
        <fullName evidence="1">Uncharacterized protein</fullName>
    </submittedName>
</protein>
<organism evidence="1 2">
    <name type="scientific">Vibrio mimicus</name>
    <dbReference type="NCBI Taxonomy" id="674"/>
    <lineage>
        <taxon>Bacteria</taxon>
        <taxon>Pseudomonadati</taxon>
        <taxon>Pseudomonadota</taxon>
        <taxon>Gammaproteobacteria</taxon>
        <taxon>Vibrionales</taxon>
        <taxon>Vibrionaceae</taxon>
        <taxon>Vibrio</taxon>
    </lineage>
</organism>
<keyword evidence="2" id="KW-1185">Reference proteome</keyword>
<dbReference type="EMBL" id="LOSJ02000002">
    <property type="protein sequence ID" value="PNM56872.1"/>
    <property type="molecule type" value="Genomic_DNA"/>
</dbReference>
<evidence type="ECO:0000313" key="2">
    <source>
        <dbReference type="Proteomes" id="UP000053748"/>
    </source>
</evidence>
<gene>
    <name evidence="1" type="ORF">AL544_012635</name>
</gene>
<comment type="caution">
    <text evidence="1">The sequence shown here is derived from an EMBL/GenBank/DDBJ whole genome shotgun (WGS) entry which is preliminary data.</text>
</comment>
<evidence type="ECO:0000313" key="1">
    <source>
        <dbReference type="EMBL" id="PNM56872.1"/>
    </source>
</evidence>
<proteinExistence type="predicted"/>
<accession>A0A2J9UZB9</accession>
<name>A0A2J9UZB9_VIBMI</name>